<dbReference type="GO" id="GO:0030288">
    <property type="term" value="C:outer membrane-bounded periplasmic space"/>
    <property type="evidence" value="ECO:0007669"/>
    <property type="project" value="TreeGrafter"/>
</dbReference>
<dbReference type="InterPro" id="IPR001478">
    <property type="entry name" value="PDZ"/>
</dbReference>
<dbReference type="GO" id="GO:0007165">
    <property type="term" value="P:signal transduction"/>
    <property type="evidence" value="ECO:0007669"/>
    <property type="project" value="TreeGrafter"/>
</dbReference>
<dbReference type="Proteomes" id="UP000295807">
    <property type="component" value="Unassembled WGS sequence"/>
</dbReference>
<organism evidence="7 8">
    <name type="scientific">Anseongella ginsenosidimutans</name>
    <dbReference type="NCBI Taxonomy" id="496056"/>
    <lineage>
        <taxon>Bacteria</taxon>
        <taxon>Pseudomonadati</taxon>
        <taxon>Bacteroidota</taxon>
        <taxon>Sphingobacteriia</taxon>
        <taxon>Sphingobacteriales</taxon>
        <taxon>Sphingobacteriaceae</taxon>
        <taxon>Anseongella</taxon>
    </lineage>
</organism>
<comment type="caution">
    <text evidence="7">The sequence shown here is derived from an EMBL/GenBank/DDBJ whole genome shotgun (WGS) entry which is preliminary data.</text>
</comment>
<dbReference type="SUPFAM" id="SSF50156">
    <property type="entry name" value="PDZ domain-like"/>
    <property type="match status" value="1"/>
</dbReference>
<dbReference type="AlphaFoldDB" id="A0A4V2UTM5"/>
<dbReference type="SMART" id="SM00245">
    <property type="entry name" value="TSPc"/>
    <property type="match status" value="1"/>
</dbReference>
<evidence type="ECO:0000256" key="1">
    <source>
        <dbReference type="ARBA" id="ARBA00009179"/>
    </source>
</evidence>
<reference evidence="7 8" key="1">
    <citation type="submission" date="2019-03" db="EMBL/GenBank/DDBJ databases">
        <title>Genomic Encyclopedia of Type Strains, Phase IV (KMG-IV): sequencing the most valuable type-strain genomes for metagenomic binning, comparative biology and taxonomic classification.</title>
        <authorList>
            <person name="Goeker M."/>
        </authorList>
    </citation>
    <scope>NUCLEOTIDE SEQUENCE [LARGE SCALE GENOMIC DNA]</scope>
    <source>
        <strain evidence="7 8">DSM 21100</strain>
    </source>
</reference>
<dbReference type="InterPro" id="IPR029045">
    <property type="entry name" value="ClpP/crotonase-like_dom_sf"/>
</dbReference>
<keyword evidence="2 5" id="KW-0645">Protease</keyword>
<dbReference type="PANTHER" id="PTHR32060">
    <property type="entry name" value="TAIL-SPECIFIC PROTEASE"/>
    <property type="match status" value="1"/>
</dbReference>
<protein>
    <submittedName>
        <fullName evidence="7">S41A family C-terminal processing peptidase-3</fullName>
    </submittedName>
</protein>
<dbReference type="Gene3D" id="2.30.42.10">
    <property type="match status" value="1"/>
</dbReference>
<dbReference type="SMART" id="SM00228">
    <property type="entry name" value="PDZ"/>
    <property type="match status" value="1"/>
</dbReference>
<dbReference type="PANTHER" id="PTHR32060:SF30">
    <property type="entry name" value="CARBOXY-TERMINAL PROCESSING PROTEASE CTPA"/>
    <property type="match status" value="1"/>
</dbReference>
<dbReference type="CDD" id="cd07560">
    <property type="entry name" value="Peptidase_S41_CPP"/>
    <property type="match status" value="1"/>
</dbReference>
<dbReference type="InterPro" id="IPR005151">
    <property type="entry name" value="Tail-specific_protease"/>
</dbReference>
<dbReference type="NCBIfam" id="TIGR00225">
    <property type="entry name" value="prc"/>
    <property type="match status" value="1"/>
</dbReference>
<evidence type="ECO:0000259" key="6">
    <source>
        <dbReference type="PROSITE" id="PS50106"/>
    </source>
</evidence>
<dbReference type="Pfam" id="PF17820">
    <property type="entry name" value="PDZ_6"/>
    <property type="match status" value="1"/>
</dbReference>
<dbReference type="CDD" id="cd06782">
    <property type="entry name" value="cpPDZ_CPP-like"/>
    <property type="match status" value="1"/>
</dbReference>
<dbReference type="InterPro" id="IPR036034">
    <property type="entry name" value="PDZ_sf"/>
</dbReference>
<dbReference type="Gene3D" id="3.30.750.44">
    <property type="match status" value="1"/>
</dbReference>
<gene>
    <name evidence="7" type="ORF">EDD80_10692</name>
</gene>
<dbReference type="RefSeq" id="WP_158640564.1">
    <property type="nucleotide sequence ID" value="NZ_SMAD01000006.1"/>
</dbReference>
<name>A0A4V2UTM5_9SPHI</name>
<dbReference type="SUPFAM" id="SSF52096">
    <property type="entry name" value="ClpP/crotonase"/>
    <property type="match status" value="1"/>
</dbReference>
<dbReference type="GO" id="GO:0004175">
    <property type="term" value="F:endopeptidase activity"/>
    <property type="evidence" value="ECO:0007669"/>
    <property type="project" value="TreeGrafter"/>
</dbReference>
<evidence type="ECO:0000256" key="3">
    <source>
        <dbReference type="ARBA" id="ARBA00022801"/>
    </source>
</evidence>
<dbReference type="InterPro" id="IPR041489">
    <property type="entry name" value="PDZ_6"/>
</dbReference>
<dbReference type="Pfam" id="PF03572">
    <property type="entry name" value="Peptidase_S41"/>
    <property type="match status" value="1"/>
</dbReference>
<evidence type="ECO:0000256" key="4">
    <source>
        <dbReference type="ARBA" id="ARBA00022825"/>
    </source>
</evidence>
<sequence>MYNLRLAMAGALIMVLGMYFGSKMNDNSGLRSAFDFPFNFRKSDKLEEIMELIEERYVDSIDFARLERNALEEILKHLDPHSSYIPASEFKRMNAKLKGRFDGIGVEFRMMNDTVLAVTVERDGPAEQAGIRPGDKIITVDGTTVSGEGMTNGSIVNLIRGPEGTSVRLEVKRYKTPDILEFDVKRGKIPINSVEVSFMLNEETGYIKVNRFAASTHSEFVLAAGELKDLGMINMVLDLRNNGGGYLSQAIALADEFLTRRQLIVYTEGYNYPKEEYFATSNGLFEEGKLVVLINEGTASASEVLSGALQDLDRATLIGRRSFGKGLVQRQTTFPDGSALRLTIARYYTPLGRSIQKPYSQGTDVYFQELSRRLERGELYSLDSMEAAFPDSLKVVTAAGKVLYGGGGILPDIFVPVDTVGVTAFYRELYANDVVYDFTYRYIDRQMASLSAYESLDDFAASFSLADSSFARLVSLAAEEEVRAPEPEVSASEALLKNQVKALIARRFWGYAGFYKVTLTRDEAINQALQVISE</sequence>
<dbReference type="InterPro" id="IPR004447">
    <property type="entry name" value="Peptidase_S41A"/>
</dbReference>
<proteinExistence type="inferred from homology"/>
<evidence type="ECO:0000256" key="5">
    <source>
        <dbReference type="RuleBase" id="RU004404"/>
    </source>
</evidence>
<evidence type="ECO:0000256" key="2">
    <source>
        <dbReference type="ARBA" id="ARBA00022670"/>
    </source>
</evidence>
<dbReference type="PROSITE" id="PS50106">
    <property type="entry name" value="PDZ"/>
    <property type="match status" value="1"/>
</dbReference>
<feature type="domain" description="PDZ" evidence="6">
    <location>
        <begin position="98"/>
        <end position="160"/>
    </location>
</feature>
<evidence type="ECO:0000313" key="7">
    <source>
        <dbReference type="EMBL" id="TCS86782.1"/>
    </source>
</evidence>
<accession>A0A4V2UTM5</accession>
<comment type="similarity">
    <text evidence="1 5">Belongs to the peptidase S41A family.</text>
</comment>
<dbReference type="Gene3D" id="3.90.226.10">
    <property type="entry name" value="2-enoyl-CoA Hydratase, Chain A, domain 1"/>
    <property type="match status" value="1"/>
</dbReference>
<keyword evidence="3 5" id="KW-0378">Hydrolase</keyword>
<evidence type="ECO:0000313" key="8">
    <source>
        <dbReference type="Proteomes" id="UP000295807"/>
    </source>
</evidence>
<dbReference type="EMBL" id="SMAD01000006">
    <property type="protein sequence ID" value="TCS86782.1"/>
    <property type="molecule type" value="Genomic_DNA"/>
</dbReference>
<dbReference type="GO" id="GO:0008236">
    <property type="term" value="F:serine-type peptidase activity"/>
    <property type="evidence" value="ECO:0007669"/>
    <property type="project" value="UniProtKB-KW"/>
</dbReference>
<keyword evidence="8" id="KW-1185">Reference proteome</keyword>
<keyword evidence="4 5" id="KW-0720">Serine protease</keyword>
<dbReference type="GO" id="GO:0006508">
    <property type="term" value="P:proteolysis"/>
    <property type="evidence" value="ECO:0007669"/>
    <property type="project" value="UniProtKB-KW"/>
</dbReference>